<dbReference type="PIRSF" id="PIRSF038922">
    <property type="entry name" value="SRP72"/>
    <property type="match status" value="1"/>
</dbReference>
<feature type="compositionally biased region" description="Basic and acidic residues" evidence="10">
    <location>
        <begin position="579"/>
        <end position="602"/>
    </location>
</feature>
<dbReference type="AlphaFoldDB" id="A0A167YWM6"/>
<comment type="similarity">
    <text evidence="3 9">Belongs to the SRP72 family.</text>
</comment>
<evidence type="ECO:0000256" key="3">
    <source>
        <dbReference type="ARBA" id="ARBA00007676"/>
    </source>
</evidence>
<dbReference type="SUPFAM" id="SSF48452">
    <property type="entry name" value="TPR-like"/>
    <property type="match status" value="1"/>
</dbReference>
<feature type="compositionally biased region" description="Basic residues" evidence="10">
    <location>
        <begin position="569"/>
        <end position="578"/>
    </location>
</feature>
<feature type="region of interest" description="Disordered" evidence="10">
    <location>
        <begin position="541"/>
        <end position="657"/>
    </location>
</feature>
<evidence type="ECO:0000256" key="4">
    <source>
        <dbReference type="ARBA" id="ARBA00018350"/>
    </source>
</evidence>
<dbReference type="GO" id="GO:0006614">
    <property type="term" value="P:SRP-dependent cotranslational protein targeting to membrane"/>
    <property type="evidence" value="ECO:0007669"/>
    <property type="project" value="UniProtKB-UniRule"/>
</dbReference>
<evidence type="ECO:0000256" key="1">
    <source>
        <dbReference type="ARBA" id="ARBA00004240"/>
    </source>
</evidence>
<dbReference type="GO" id="GO:0008312">
    <property type="term" value="F:7S RNA binding"/>
    <property type="evidence" value="ECO:0007669"/>
    <property type="project" value="InterPro"/>
</dbReference>
<evidence type="ECO:0000256" key="6">
    <source>
        <dbReference type="ARBA" id="ARBA00022824"/>
    </source>
</evidence>
<proteinExistence type="inferred from homology"/>
<dbReference type="Pfam" id="PF17004">
    <property type="entry name" value="SRP_TPR_like"/>
    <property type="match status" value="1"/>
</dbReference>
<feature type="compositionally biased region" description="Basic and acidic residues" evidence="10">
    <location>
        <begin position="555"/>
        <end position="568"/>
    </location>
</feature>
<protein>
    <recommendedName>
        <fullName evidence="4 9">Signal recognition particle subunit SRP72</fullName>
    </recommendedName>
</protein>
<evidence type="ECO:0000259" key="11">
    <source>
        <dbReference type="Pfam" id="PF08492"/>
    </source>
</evidence>
<name>A0A167YWM6_9EURO</name>
<organism evidence="12 13">
    <name type="scientific">Ascosphaera apis ARSEF 7405</name>
    <dbReference type="NCBI Taxonomy" id="392613"/>
    <lineage>
        <taxon>Eukaryota</taxon>
        <taxon>Fungi</taxon>
        <taxon>Dikarya</taxon>
        <taxon>Ascomycota</taxon>
        <taxon>Pezizomycotina</taxon>
        <taxon>Eurotiomycetes</taxon>
        <taxon>Eurotiomycetidae</taxon>
        <taxon>Onygenales</taxon>
        <taxon>Ascosphaeraceae</taxon>
        <taxon>Ascosphaera</taxon>
    </lineage>
</organism>
<dbReference type="Proteomes" id="UP000242877">
    <property type="component" value="Unassembled WGS sequence"/>
</dbReference>
<feature type="compositionally biased region" description="Basic residues" evidence="10">
    <location>
        <begin position="648"/>
        <end position="657"/>
    </location>
</feature>
<dbReference type="EMBL" id="AZGZ01000012">
    <property type="protein sequence ID" value="KZZ91849.1"/>
    <property type="molecule type" value="Genomic_DNA"/>
</dbReference>
<comment type="caution">
    <text evidence="12">The sequence shown here is derived from an EMBL/GenBank/DDBJ whole genome shotgun (WGS) entry which is preliminary data.</text>
</comment>
<keyword evidence="6" id="KW-0256">Endoplasmic reticulum</keyword>
<dbReference type="PANTHER" id="PTHR14094">
    <property type="entry name" value="SIGNAL RECOGNITION PARTICLE 72"/>
    <property type="match status" value="1"/>
</dbReference>
<dbReference type="GO" id="GO:0043022">
    <property type="term" value="F:ribosome binding"/>
    <property type="evidence" value="ECO:0007669"/>
    <property type="project" value="TreeGrafter"/>
</dbReference>
<dbReference type="InterPro" id="IPR031545">
    <property type="entry name" value="SRP72_TPR-like"/>
</dbReference>
<dbReference type="Pfam" id="PF08492">
    <property type="entry name" value="SRP72"/>
    <property type="match status" value="1"/>
</dbReference>
<dbReference type="InterPro" id="IPR026270">
    <property type="entry name" value="SRP72"/>
</dbReference>
<dbReference type="VEuPathDB" id="FungiDB:AAP_03068"/>
<evidence type="ECO:0000256" key="9">
    <source>
        <dbReference type="PIRNR" id="PIRNR038922"/>
    </source>
</evidence>
<evidence type="ECO:0000313" key="13">
    <source>
        <dbReference type="Proteomes" id="UP000242877"/>
    </source>
</evidence>
<accession>A0A167YWM6</accession>
<feature type="domain" description="Signal recognition particle SRP72 subunit RNA-binding" evidence="11">
    <location>
        <begin position="550"/>
        <end position="605"/>
    </location>
</feature>
<evidence type="ECO:0000256" key="2">
    <source>
        <dbReference type="ARBA" id="ARBA00004496"/>
    </source>
</evidence>
<dbReference type="PANTHER" id="PTHR14094:SF9">
    <property type="entry name" value="SIGNAL RECOGNITION PARTICLE SUBUNIT SRP72"/>
    <property type="match status" value="1"/>
</dbReference>
<evidence type="ECO:0000256" key="7">
    <source>
        <dbReference type="ARBA" id="ARBA00023135"/>
    </source>
</evidence>
<dbReference type="InterPro" id="IPR013699">
    <property type="entry name" value="Signal_recog_part_SRP72_RNA-bd"/>
</dbReference>
<comment type="function">
    <text evidence="9">Component of the signal recognition particle (SRP) complex, a ribonucleoprotein complex that mediates the cotranslational targeting of secretory and membrane proteins to the endoplasmic reticulum (ER).</text>
</comment>
<evidence type="ECO:0000313" key="12">
    <source>
        <dbReference type="EMBL" id="KZZ91849.1"/>
    </source>
</evidence>
<reference evidence="12 13" key="1">
    <citation type="journal article" date="2016" name="Genome Biol. Evol.">
        <title>Divergent and convergent evolution of fungal pathogenicity.</title>
        <authorList>
            <person name="Shang Y."/>
            <person name="Xiao G."/>
            <person name="Zheng P."/>
            <person name="Cen K."/>
            <person name="Zhan S."/>
            <person name="Wang C."/>
        </authorList>
    </citation>
    <scope>NUCLEOTIDE SEQUENCE [LARGE SCALE GENOMIC DNA]</scope>
    <source>
        <strain evidence="12 13">ARSEF 7405</strain>
    </source>
</reference>
<dbReference type="InterPro" id="IPR011990">
    <property type="entry name" value="TPR-like_helical_dom_sf"/>
</dbReference>
<dbReference type="FunFam" id="1.25.40.10:FF:000512">
    <property type="entry name" value="Signal recognition particle subunit SRP72"/>
    <property type="match status" value="1"/>
</dbReference>
<evidence type="ECO:0000256" key="8">
    <source>
        <dbReference type="ARBA" id="ARBA00023274"/>
    </source>
</evidence>
<evidence type="ECO:0000256" key="5">
    <source>
        <dbReference type="ARBA" id="ARBA00022490"/>
    </source>
</evidence>
<keyword evidence="8 9" id="KW-0687">Ribonucleoprotein</keyword>
<sequence length="657" mass="72245">MAATLSALFQRSSIDDPEEVLKSCNNALQSKKTDINLLHVKLVALLKLDRYDDALRIFDQAGDELKARAAFERAYALYKTGKLEEAIAIARELSARHRGAAHVEAQASYRAEEFARSSKLYELLQADEEASALETSDLRINSTAVDAQVQFAAPGSSLQVKNPTRGDLEAFETTYNLATAAIGRGELGKAALLLRRAEEICRSSDELTPEDKEAELLPIHVQQLYVAVKTANEKETEKLMEEINVEKITESSTKQIGINNKLISTLSSMNPYALYKVFHETPVPIDSDRLFSFQHRTSTVNSDIIELLVHKYDGVARSTGKILSKQTAPTTSADINILAPINVAAHAEKLQATTQDTETLRKQATNLLKQRPNDVGLLLTVIQLNVEEGRYTNALALLKTFLDKLNSSISESDQDVRYNPGLISIYVALCKVLGNDIQAQDELMKAAKYWQPRADQTPALLRAAGASLVSSFRSEDDLSTAADIFARLRELDPYDKFARAGYVAAHALTDPEKIANDASSLTKIPELISDIDVGALEEDGVATLPKQSQPTKRPAAADDKKDESGEQPKKKRCLRKSRIPKEYDPNKQPDPERWLPLRDRSSYRPPKGKKAKQRAADRTQGGIVADDAAPVAQPSPVATQSKGGASSSKKKKGKGRR</sequence>
<dbReference type="OrthoDB" id="5421607at2759"/>
<keyword evidence="5 9" id="KW-0963">Cytoplasm</keyword>
<dbReference type="GO" id="GO:0005783">
    <property type="term" value="C:endoplasmic reticulum"/>
    <property type="evidence" value="ECO:0007669"/>
    <property type="project" value="UniProtKB-SubCell"/>
</dbReference>
<keyword evidence="13" id="KW-1185">Reference proteome</keyword>
<keyword evidence="7 9" id="KW-0733">Signal recognition particle</keyword>
<gene>
    <name evidence="12" type="ORF">AAP_03068</name>
</gene>
<comment type="subcellular location">
    <subcellularLocation>
        <location evidence="2 9">Cytoplasm</location>
    </subcellularLocation>
    <subcellularLocation>
        <location evidence="1">Endoplasmic reticulum</location>
    </subcellularLocation>
</comment>
<dbReference type="Gene3D" id="1.25.40.10">
    <property type="entry name" value="Tetratricopeptide repeat domain"/>
    <property type="match status" value="2"/>
</dbReference>
<evidence type="ECO:0000256" key="10">
    <source>
        <dbReference type="SAM" id="MobiDB-lite"/>
    </source>
</evidence>
<dbReference type="GO" id="GO:0005786">
    <property type="term" value="C:signal recognition particle, endoplasmic reticulum targeting"/>
    <property type="evidence" value="ECO:0007669"/>
    <property type="project" value="UniProtKB-UniRule"/>
</dbReference>